<protein>
    <submittedName>
        <fullName evidence="1">Uncharacterized protein</fullName>
    </submittedName>
</protein>
<name>A0ACB9YGZ7_9PEZI</name>
<accession>A0ACB9YGZ7</accession>
<dbReference type="Proteomes" id="UP001497700">
    <property type="component" value="Unassembled WGS sequence"/>
</dbReference>
<organism evidence="1 2">
    <name type="scientific">Hypoxylon rubiginosum</name>
    <dbReference type="NCBI Taxonomy" id="110542"/>
    <lineage>
        <taxon>Eukaryota</taxon>
        <taxon>Fungi</taxon>
        <taxon>Dikarya</taxon>
        <taxon>Ascomycota</taxon>
        <taxon>Pezizomycotina</taxon>
        <taxon>Sordariomycetes</taxon>
        <taxon>Xylariomycetidae</taxon>
        <taxon>Xylariales</taxon>
        <taxon>Hypoxylaceae</taxon>
        <taxon>Hypoxylon</taxon>
    </lineage>
</organism>
<sequence length="111" mass="12321">MEPSRIVAFPLGHPETPPELNIVVVGDFTKDGTHTKPSLSWVNSIIPPDSASIQILRLEFRISLHGASIWRQLSEKGDELLFNLQSEAPRFQIFQKPVIFVGYGLGGIVVK</sequence>
<keyword evidence="2" id="KW-1185">Reference proteome</keyword>
<reference evidence="1 2" key="1">
    <citation type="journal article" date="2022" name="New Phytol.">
        <title>Ecological generalism drives hyperdiversity of secondary metabolite gene clusters in xylarialean endophytes.</title>
        <authorList>
            <person name="Franco M.E.E."/>
            <person name="Wisecaver J.H."/>
            <person name="Arnold A.E."/>
            <person name="Ju Y.M."/>
            <person name="Slot J.C."/>
            <person name="Ahrendt S."/>
            <person name="Moore L.P."/>
            <person name="Eastman K.E."/>
            <person name="Scott K."/>
            <person name="Konkel Z."/>
            <person name="Mondo S.J."/>
            <person name="Kuo A."/>
            <person name="Hayes R.D."/>
            <person name="Haridas S."/>
            <person name="Andreopoulos B."/>
            <person name="Riley R."/>
            <person name="LaButti K."/>
            <person name="Pangilinan J."/>
            <person name="Lipzen A."/>
            <person name="Amirebrahimi M."/>
            <person name="Yan J."/>
            <person name="Adam C."/>
            <person name="Keymanesh K."/>
            <person name="Ng V."/>
            <person name="Louie K."/>
            <person name="Northen T."/>
            <person name="Drula E."/>
            <person name="Henrissat B."/>
            <person name="Hsieh H.M."/>
            <person name="Youens-Clark K."/>
            <person name="Lutzoni F."/>
            <person name="Miadlikowska J."/>
            <person name="Eastwood D.C."/>
            <person name="Hamelin R.C."/>
            <person name="Grigoriev I.V."/>
            <person name="U'Ren J.M."/>
        </authorList>
    </citation>
    <scope>NUCLEOTIDE SEQUENCE [LARGE SCALE GENOMIC DNA]</scope>
    <source>
        <strain evidence="1 2">CBS 119005</strain>
    </source>
</reference>
<proteinExistence type="predicted"/>
<gene>
    <name evidence="1" type="ORF">F4820DRAFT_236514</name>
</gene>
<evidence type="ECO:0000313" key="1">
    <source>
        <dbReference type="EMBL" id="KAI4858507.1"/>
    </source>
</evidence>
<dbReference type="EMBL" id="MU393753">
    <property type="protein sequence ID" value="KAI4858507.1"/>
    <property type="molecule type" value="Genomic_DNA"/>
</dbReference>
<evidence type="ECO:0000313" key="2">
    <source>
        <dbReference type="Proteomes" id="UP001497700"/>
    </source>
</evidence>
<comment type="caution">
    <text evidence="1">The sequence shown here is derived from an EMBL/GenBank/DDBJ whole genome shotgun (WGS) entry which is preliminary data.</text>
</comment>